<dbReference type="PANTHER" id="PTHR33164:SF104">
    <property type="entry name" value="TRANSCRIPTIONAL REGULATORY PROTEIN"/>
    <property type="match status" value="1"/>
</dbReference>
<dbReference type="Pfam" id="PF12802">
    <property type="entry name" value="MarR_2"/>
    <property type="match status" value="1"/>
</dbReference>
<dbReference type="PRINTS" id="PR00598">
    <property type="entry name" value="HTHMARR"/>
</dbReference>
<keyword evidence="3" id="KW-0804">Transcription</keyword>
<evidence type="ECO:0000259" key="4">
    <source>
        <dbReference type="PROSITE" id="PS50995"/>
    </source>
</evidence>
<accession>A0A238WQN5</accession>
<dbReference type="GO" id="GO:0003677">
    <property type="term" value="F:DNA binding"/>
    <property type="evidence" value="ECO:0007669"/>
    <property type="project" value="UniProtKB-KW"/>
</dbReference>
<feature type="domain" description="HTH marR-type" evidence="4">
    <location>
        <begin position="1"/>
        <end position="143"/>
    </location>
</feature>
<dbReference type="SMART" id="SM00347">
    <property type="entry name" value="HTH_MARR"/>
    <property type="match status" value="1"/>
</dbReference>
<dbReference type="Proteomes" id="UP000198348">
    <property type="component" value="Unassembled WGS sequence"/>
</dbReference>
<dbReference type="InterPro" id="IPR023187">
    <property type="entry name" value="Tscrpt_reg_MarR-type_CS"/>
</dbReference>
<dbReference type="OrthoDB" id="3178168at2"/>
<organism evidence="5 6">
    <name type="scientific">Haloechinothrix alba</name>
    <dbReference type="NCBI Taxonomy" id="664784"/>
    <lineage>
        <taxon>Bacteria</taxon>
        <taxon>Bacillati</taxon>
        <taxon>Actinomycetota</taxon>
        <taxon>Actinomycetes</taxon>
        <taxon>Pseudonocardiales</taxon>
        <taxon>Pseudonocardiaceae</taxon>
        <taxon>Haloechinothrix</taxon>
    </lineage>
</organism>
<dbReference type="Gene3D" id="1.10.10.10">
    <property type="entry name" value="Winged helix-like DNA-binding domain superfamily/Winged helix DNA-binding domain"/>
    <property type="match status" value="1"/>
</dbReference>
<evidence type="ECO:0000256" key="3">
    <source>
        <dbReference type="ARBA" id="ARBA00023163"/>
    </source>
</evidence>
<reference evidence="5 6" key="1">
    <citation type="submission" date="2017-06" db="EMBL/GenBank/DDBJ databases">
        <authorList>
            <person name="Kim H.J."/>
            <person name="Triplett B.A."/>
        </authorList>
    </citation>
    <scope>NUCLEOTIDE SEQUENCE [LARGE SCALE GENOMIC DNA]</scope>
    <source>
        <strain evidence="5 6">DSM 45207</strain>
    </source>
</reference>
<dbReference type="InterPro" id="IPR039422">
    <property type="entry name" value="MarR/SlyA-like"/>
</dbReference>
<keyword evidence="6" id="KW-1185">Reference proteome</keyword>
<evidence type="ECO:0000256" key="1">
    <source>
        <dbReference type="ARBA" id="ARBA00023015"/>
    </source>
</evidence>
<gene>
    <name evidence="5" type="ORF">SAMN06265360_10797</name>
</gene>
<proteinExistence type="predicted"/>
<name>A0A238WQN5_9PSEU</name>
<keyword evidence="2 5" id="KW-0238">DNA-binding</keyword>
<dbReference type="InterPro" id="IPR036390">
    <property type="entry name" value="WH_DNA-bd_sf"/>
</dbReference>
<dbReference type="PANTHER" id="PTHR33164">
    <property type="entry name" value="TRANSCRIPTIONAL REGULATOR, MARR FAMILY"/>
    <property type="match status" value="1"/>
</dbReference>
<protein>
    <submittedName>
        <fullName evidence="5">DNA-binding transcriptional regulator, MarR family</fullName>
    </submittedName>
</protein>
<evidence type="ECO:0000256" key="2">
    <source>
        <dbReference type="ARBA" id="ARBA00023125"/>
    </source>
</evidence>
<evidence type="ECO:0000313" key="5">
    <source>
        <dbReference type="EMBL" id="SNR48845.1"/>
    </source>
</evidence>
<evidence type="ECO:0000313" key="6">
    <source>
        <dbReference type="Proteomes" id="UP000198348"/>
    </source>
</evidence>
<dbReference type="InterPro" id="IPR036388">
    <property type="entry name" value="WH-like_DNA-bd_sf"/>
</dbReference>
<dbReference type="GO" id="GO:0006950">
    <property type="term" value="P:response to stress"/>
    <property type="evidence" value="ECO:0007669"/>
    <property type="project" value="TreeGrafter"/>
</dbReference>
<sequence length="150" mass="16939">MERGQKQAVQAWEALFRSQVTLLRRFKANFRTAEISLSEYDVLYNLTLFPGARLRLNELNEHILLAQPSLSRLIERMESDGLVRRERDPADGRGTLVVLTEHGSVVQRRVGRAHADAIAAYVGGALDEEELRVLERLCNKLRAAQSSIAN</sequence>
<dbReference type="SUPFAM" id="SSF46785">
    <property type="entry name" value="Winged helix' DNA-binding domain"/>
    <property type="match status" value="1"/>
</dbReference>
<dbReference type="PROSITE" id="PS50995">
    <property type="entry name" value="HTH_MARR_2"/>
    <property type="match status" value="1"/>
</dbReference>
<keyword evidence="1" id="KW-0805">Transcription regulation</keyword>
<dbReference type="GO" id="GO:0003700">
    <property type="term" value="F:DNA-binding transcription factor activity"/>
    <property type="evidence" value="ECO:0007669"/>
    <property type="project" value="InterPro"/>
</dbReference>
<dbReference type="AlphaFoldDB" id="A0A238WQN5"/>
<dbReference type="InterPro" id="IPR000835">
    <property type="entry name" value="HTH_MarR-typ"/>
</dbReference>
<dbReference type="PROSITE" id="PS01117">
    <property type="entry name" value="HTH_MARR_1"/>
    <property type="match status" value="1"/>
</dbReference>
<dbReference type="EMBL" id="FZNW01000007">
    <property type="protein sequence ID" value="SNR48845.1"/>
    <property type="molecule type" value="Genomic_DNA"/>
</dbReference>